<dbReference type="OrthoDB" id="7779033at2"/>
<dbReference type="InterPro" id="IPR011050">
    <property type="entry name" value="Pectin_lyase_fold/virulence"/>
</dbReference>
<dbReference type="GO" id="GO:0019867">
    <property type="term" value="C:outer membrane"/>
    <property type="evidence" value="ECO:0007669"/>
    <property type="project" value="InterPro"/>
</dbReference>
<dbReference type="Proteomes" id="UP000199658">
    <property type="component" value="Unassembled WGS sequence"/>
</dbReference>
<dbReference type="InterPro" id="IPR006315">
    <property type="entry name" value="OM_autotransptr_brl_dom"/>
</dbReference>
<feature type="domain" description="Autotransporter" evidence="1">
    <location>
        <begin position="449"/>
        <end position="762"/>
    </location>
</feature>
<dbReference type="InterPro" id="IPR005546">
    <property type="entry name" value="Autotransporte_beta"/>
</dbReference>
<dbReference type="EMBL" id="FOYO01000003">
    <property type="protein sequence ID" value="SFR64844.1"/>
    <property type="molecule type" value="Genomic_DNA"/>
</dbReference>
<dbReference type="Gene3D" id="2.40.128.130">
    <property type="entry name" value="Autotransporter beta-domain"/>
    <property type="match status" value="1"/>
</dbReference>
<evidence type="ECO:0000313" key="2">
    <source>
        <dbReference type="EMBL" id="SFR64844.1"/>
    </source>
</evidence>
<feature type="non-terminal residue" evidence="2">
    <location>
        <position position="1"/>
    </location>
</feature>
<protein>
    <recommendedName>
        <fullName evidence="1">Autotransporter domain-containing protein</fullName>
    </recommendedName>
</protein>
<dbReference type="RefSeq" id="WP_139229876.1">
    <property type="nucleotide sequence ID" value="NZ_FOYO01000003.1"/>
</dbReference>
<evidence type="ECO:0000259" key="1">
    <source>
        <dbReference type="PROSITE" id="PS51208"/>
    </source>
</evidence>
<name>A0A1I6IDY7_9RHOB</name>
<dbReference type="AlphaFoldDB" id="A0A1I6IDY7"/>
<organism evidence="2 3">
    <name type="scientific">Litoreibacter janthinus</name>
    <dbReference type="NCBI Taxonomy" id="670154"/>
    <lineage>
        <taxon>Bacteria</taxon>
        <taxon>Pseudomonadati</taxon>
        <taxon>Pseudomonadota</taxon>
        <taxon>Alphaproteobacteria</taxon>
        <taxon>Rhodobacterales</taxon>
        <taxon>Roseobacteraceae</taxon>
        <taxon>Litoreibacter</taxon>
    </lineage>
</organism>
<dbReference type="STRING" id="670154.SAMN04488002_3714"/>
<sequence length="762" mass="74741">GTAGAITNTGTAAVDAGAMAGAVTNSGTLTADGTLAALTNTATATVSATGAVTGATVNNGGTLDTSGVLATVDNQAGTVNVNAGTTGAITNADDLNVIAGAVDSVTQSAGDTTISGGSVVNDVTINGGTLDNQMTIGGNVTTAAGTTSVNTGTITGAVTNAGTLTSSNAIGGDLTNTGTATVSGTVGGNVTNSSAFDIAGTLAVTGGMTNTGGGTFDVAAGETLTTGTGVTNDASAGVVNVEGIVNGGFNNAAANVVSNAGTFNGGLTNSGTITTTGGFTVGSGGLVNNGTVEMSNGSTADQVTVNGGMSGSGIFNLDANLDSAAPGGLNSDTVLVVGGATTGDYVLNFNITAAGVPSIADPAVLVFDVDDAFAGGNSYSFGATGLPPSGGQVVYGLIQSGTGDLSLAAQPNPGIGAIAGNVVLTQSLIGTVINRPSSPFVSGLAYEDDDSCGSGAWGRFVGGSAEVSGSTANSVSNISSTIDAKYYGLQIGGDWGCFNGTFGGWDLAFGGIMGVNQGTTSQPVFAVNQNNATQVTNTVTSITDGDFRQTYAGLYLAAAKGALSADLQVRTEQTEYEFTNTAVIPGSGLGLNASKLKTTAFTVSGAVSYAFPLQQEGWTFVPTAGFGITQTKAATLTFTDGATLQTQDSTTAIGFLGGTLAKTFFGADGTSATNVFATGTYYNDFGKERRSVYTDAGGATQNLTSENLGAYGELSMGVNYVKILDEGKFGAAKQLNASVRADGRFSGSVNSYGVTAQLRLQF</sequence>
<proteinExistence type="predicted"/>
<accession>A0A1I6IDY7</accession>
<evidence type="ECO:0000313" key="3">
    <source>
        <dbReference type="Proteomes" id="UP000199658"/>
    </source>
</evidence>
<dbReference type="InterPro" id="IPR036709">
    <property type="entry name" value="Autotransporte_beta_dom_sf"/>
</dbReference>
<dbReference type="SUPFAM" id="SSF103515">
    <property type="entry name" value="Autotransporter"/>
    <property type="match status" value="1"/>
</dbReference>
<dbReference type="PROSITE" id="PS51208">
    <property type="entry name" value="AUTOTRANSPORTER"/>
    <property type="match status" value="1"/>
</dbReference>
<dbReference type="NCBIfam" id="TIGR01414">
    <property type="entry name" value="autotrans_barl"/>
    <property type="match status" value="1"/>
</dbReference>
<reference evidence="3" key="1">
    <citation type="submission" date="2016-10" db="EMBL/GenBank/DDBJ databases">
        <authorList>
            <person name="Varghese N."/>
            <person name="Submissions S."/>
        </authorList>
    </citation>
    <scope>NUCLEOTIDE SEQUENCE [LARGE SCALE GENOMIC DNA]</scope>
    <source>
        <strain evidence="3">DSM 26921</strain>
    </source>
</reference>
<keyword evidence="3" id="KW-1185">Reference proteome</keyword>
<dbReference type="SUPFAM" id="SSF51126">
    <property type="entry name" value="Pectin lyase-like"/>
    <property type="match status" value="1"/>
</dbReference>
<gene>
    <name evidence="2" type="ORF">SAMN04488002_3714</name>
</gene>